<evidence type="ECO:0008006" key="4">
    <source>
        <dbReference type="Google" id="ProtNLM"/>
    </source>
</evidence>
<feature type="transmembrane region" description="Helical" evidence="1">
    <location>
        <begin position="194"/>
        <end position="218"/>
    </location>
</feature>
<organism evidence="2 3">
    <name type="scientific">Rotaria magnacalcarata</name>
    <dbReference type="NCBI Taxonomy" id="392030"/>
    <lineage>
        <taxon>Eukaryota</taxon>
        <taxon>Metazoa</taxon>
        <taxon>Spiralia</taxon>
        <taxon>Gnathifera</taxon>
        <taxon>Rotifera</taxon>
        <taxon>Eurotatoria</taxon>
        <taxon>Bdelloidea</taxon>
        <taxon>Philodinida</taxon>
        <taxon>Philodinidae</taxon>
        <taxon>Rotaria</taxon>
    </lineage>
</organism>
<name>A0A816MJ26_9BILA</name>
<feature type="transmembrane region" description="Helical" evidence="1">
    <location>
        <begin position="140"/>
        <end position="164"/>
    </location>
</feature>
<dbReference type="AlphaFoldDB" id="A0A816MJ26"/>
<feature type="transmembrane region" description="Helical" evidence="1">
    <location>
        <begin position="27"/>
        <end position="49"/>
    </location>
</feature>
<dbReference type="EMBL" id="CAJNRE010002994">
    <property type="protein sequence ID" value="CAF2000925.1"/>
    <property type="molecule type" value="Genomic_DNA"/>
</dbReference>
<dbReference type="Gene3D" id="1.20.1070.10">
    <property type="entry name" value="Rhodopsin 7-helix transmembrane proteins"/>
    <property type="match status" value="1"/>
</dbReference>
<reference evidence="2" key="1">
    <citation type="submission" date="2021-02" db="EMBL/GenBank/DDBJ databases">
        <authorList>
            <person name="Nowell W R."/>
        </authorList>
    </citation>
    <scope>NUCLEOTIDE SEQUENCE</scope>
</reference>
<accession>A0A816MJ26</accession>
<sequence>MPNTNNISNYSMASIYANLEHFYLIQFWIFLLLIIPAMISLCFGLYNFFRDKNLRQSLHNHIILVLLIINAFYQVTDMIYFIHYFRCFETFSATPAFHLIFGCIDWGVFTLQYILYAWITMERHILIFHNQLLSTSRKRLLLHYLPPILLTIYCLLYYAIIFFASKCTYNFENMLATNYMPCGFANNALKTYEIIAHTILPTFIIVFSSIALLLRVFWHKYRMKQQFHWRRYRVMVMQVLPISCIFLIFPFPYVIVVLLQICGLSAAIGGAFLSIARFSSYYALLIFPIIAVGSSAELIHQFKKILLCGRPERAIAPTMTFNRQMT</sequence>
<keyword evidence="1" id="KW-0472">Membrane</keyword>
<proteinExistence type="predicted"/>
<evidence type="ECO:0000256" key="1">
    <source>
        <dbReference type="SAM" id="Phobius"/>
    </source>
</evidence>
<dbReference type="SUPFAM" id="SSF81321">
    <property type="entry name" value="Family A G protein-coupled receptor-like"/>
    <property type="match status" value="1"/>
</dbReference>
<keyword evidence="1" id="KW-1133">Transmembrane helix</keyword>
<feature type="transmembrane region" description="Helical" evidence="1">
    <location>
        <begin position="97"/>
        <end position="119"/>
    </location>
</feature>
<protein>
    <recommendedName>
        <fullName evidence="4">G-protein coupled receptors family 1 profile domain-containing protein</fullName>
    </recommendedName>
</protein>
<dbReference type="Proteomes" id="UP000663824">
    <property type="component" value="Unassembled WGS sequence"/>
</dbReference>
<evidence type="ECO:0000313" key="3">
    <source>
        <dbReference type="Proteomes" id="UP000663824"/>
    </source>
</evidence>
<gene>
    <name evidence="2" type="ORF">MBJ925_LOCUS8228</name>
</gene>
<feature type="transmembrane region" description="Helical" evidence="1">
    <location>
        <begin position="239"/>
        <end position="268"/>
    </location>
</feature>
<evidence type="ECO:0000313" key="2">
    <source>
        <dbReference type="EMBL" id="CAF2000925.1"/>
    </source>
</evidence>
<comment type="caution">
    <text evidence="2">The sequence shown here is derived from an EMBL/GenBank/DDBJ whole genome shotgun (WGS) entry which is preliminary data.</text>
</comment>
<keyword evidence="1" id="KW-0812">Transmembrane</keyword>
<feature type="transmembrane region" description="Helical" evidence="1">
    <location>
        <begin position="61"/>
        <end position="85"/>
    </location>
</feature>
<feature type="transmembrane region" description="Helical" evidence="1">
    <location>
        <begin position="280"/>
        <end position="300"/>
    </location>
</feature>